<dbReference type="HOGENOM" id="CLU_033716_0_2_11"/>
<evidence type="ECO:0000256" key="6">
    <source>
        <dbReference type="ARBA" id="ARBA00023033"/>
    </source>
</evidence>
<dbReference type="GO" id="GO:0036199">
    <property type="term" value="F:cholest-4-en-3-one 26-monooxygenase activity"/>
    <property type="evidence" value="ECO:0007669"/>
    <property type="project" value="TreeGrafter"/>
</dbReference>
<dbReference type="EMBL" id="CP002299">
    <property type="protein sequence ID" value="ADP80215.1"/>
    <property type="molecule type" value="Genomic_DNA"/>
</dbReference>
<dbReference type="Pfam" id="PF00067">
    <property type="entry name" value="p450"/>
    <property type="match status" value="1"/>
</dbReference>
<evidence type="ECO:0000256" key="2">
    <source>
        <dbReference type="ARBA" id="ARBA00022617"/>
    </source>
</evidence>
<dbReference type="Proteomes" id="UP000002484">
    <property type="component" value="Chromosome"/>
</dbReference>
<dbReference type="KEGG" id="fri:FraEuI1c_2176"/>
<keyword evidence="3" id="KW-0479">Metal-binding</keyword>
<dbReference type="PRINTS" id="PR00359">
    <property type="entry name" value="BP450"/>
</dbReference>
<dbReference type="InterPro" id="IPR002397">
    <property type="entry name" value="Cyt_P450_B"/>
</dbReference>
<dbReference type="GO" id="GO:0008395">
    <property type="term" value="F:steroid hydroxylase activity"/>
    <property type="evidence" value="ECO:0007669"/>
    <property type="project" value="TreeGrafter"/>
</dbReference>
<accession>E3IXQ6</accession>
<dbReference type="InParanoid" id="E3IXQ6"/>
<proteinExistence type="inferred from homology"/>
<keyword evidence="4" id="KW-0560">Oxidoreductase</keyword>
<comment type="similarity">
    <text evidence="1">Belongs to the cytochrome P450 family.</text>
</comment>
<dbReference type="FunCoup" id="E3IXQ6">
    <property type="interactions" value="17"/>
</dbReference>
<dbReference type="GO" id="GO:0005506">
    <property type="term" value="F:iron ion binding"/>
    <property type="evidence" value="ECO:0007669"/>
    <property type="project" value="InterPro"/>
</dbReference>
<keyword evidence="5" id="KW-0408">Iron</keyword>
<dbReference type="RefSeq" id="WP_013423334.1">
    <property type="nucleotide sequence ID" value="NC_014666.1"/>
</dbReference>
<dbReference type="SUPFAM" id="SSF48264">
    <property type="entry name" value="Cytochrome P450"/>
    <property type="match status" value="1"/>
</dbReference>
<evidence type="ECO:0000313" key="7">
    <source>
        <dbReference type="EMBL" id="ADP80215.1"/>
    </source>
</evidence>
<dbReference type="PANTHER" id="PTHR46696:SF4">
    <property type="entry name" value="BIOTIN BIOSYNTHESIS CYTOCHROME P450"/>
    <property type="match status" value="1"/>
</dbReference>
<organism evidence="7 8">
    <name type="scientific">Pseudofrankia inefficax (strain DSM 45817 / CECT 9037 / DDB 130130 / EuI1c)</name>
    <name type="common">Frankia inefficax</name>
    <dbReference type="NCBI Taxonomy" id="298654"/>
    <lineage>
        <taxon>Bacteria</taxon>
        <taxon>Bacillati</taxon>
        <taxon>Actinomycetota</taxon>
        <taxon>Actinomycetes</taxon>
        <taxon>Frankiales</taxon>
        <taxon>Frankiaceae</taxon>
        <taxon>Pseudofrankia</taxon>
    </lineage>
</organism>
<dbReference type="STRING" id="298654.FraEuI1c_2176"/>
<reference evidence="7 8" key="1">
    <citation type="submission" date="2010-10" db="EMBL/GenBank/DDBJ databases">
        <title>Complete sequence of Frankia sp. EuI1c.</title>
        <authorList>
            <consortium name="US DOE Joint Genome Institute"/>
            <person name="Lucas S."/>
            <person name="Copeland A."/>
            <person name="Lapidus A."/>
            <person name="Cheng J.-F."/>
            <person name="Bruce D."/>
            <person name="Goodwin L."/>
            <person name="Pitluck S."/>
            <person name="Chertkov O."/>
            <person name="Detter J.C."/>
            <person name="Han C."/>
            <person name="Tapia R."/>
            <person name="Land M."/>
            <person name="Hauser L."/>
            <person name="Jeffries C."/>
            <person name="Kyrpides N."/>
            <person name="Ivanova N."/>
            <person name="Mikhailova N."/>
            <person name="Beauchemin N."/>
            <person name="Sen A."/>
            <person name="Sur S.A."/>
            <person name="Gtari M."/>
            <person name="Wall L."/>
            <person name="Tisa L."/>
            <person name="Woyke T."/>
        </authorList>
    </citation>
    <scope>NUCLEOTIDE SEQUENCE [LARGE SCALE GENOMIC DNA]</scope>
    <source>
        <strain evidence="8">DSM 45817 / CECT 9037 / EuI1c</strain>
    </source>
</reference>
<protein>
    <submittedName>
        <fullName evidence="7">Cytochrome P450</fullName>
    </submittedName>
</protein>
<evidence type="ECO:0000256" key="3">
    <source>
        <dbReference type="ARBA" id="ARBA00022723"/>
    </source>
</evidence>
<dbReference type="Gene3D" id="1.10.630.10">
    <property type="entry name" value="Cytochrome P450"/>
    <property type="match status" value="1"/>
</dbReference>
<dbReference type="PANTHER" id="PTHR46696">
    <property type="entry name" value="P450, PUTATIVE (EUROFUNG)-RELATED"/>
    <property type="match status" value="1"/>
</dbReference>
<sequence length="396" mass="44053">MTADLYWDPYDKAIDLDPHPLWRRMRDEQPVYRNEKFDFYALSRFEDVDAAHLDPATYSSRYGTVLEMMTPEPWDTGQMIFMDPPVHTTLRVLVSRAFTPRRVGGLEGAIRETCAELLDPQIGGGGFDYVQDFAAQLPSLVISRLIGVDPADREDVRRMIDGTFHHDETAGMANEIAVAAATKLHLYFAEQIEARRAAPRDDLMTALVQAEVKVADGGTRRLSTREATDFTTLLTAAGTETVARLLGWACDVLAAHPDQRAALAADPSLLAGAVEETLRYEAPSPVQGRVTTREVELHGTTIPAKSKILLLTGSAGRDDRAYADPDVYDVRRRFDRHVSLGHGIHFCLGAGLARLESRIALEETLKRFPTWEIDQARAVRLHTSTVRGYEKLPIAV</sequence>
<keyword evidence="2" id="KW-0349">Heme</keyword>
<evidence type="ECO:0000256" key="5">
    <source>
        <dbReference type="ARBA" id="ARBA00023004"/>
    </source>
</evidence>
<dbReference type="CDD" id="cd11078">
    <property type="entry name" value="CYP130-like"/>
    <property type="match status" value="1"/>
</dbReference>
<dbReference type="FunFam" id="1.10.630.10:FF:000018">
    <property type="entry name" value="Cytochrome P450 monooxygenase"/>
    <property type="match status" value="1"/>
</dbReference>
<dbReference type="InterPro" id="IPR036396">
    <property type="entry name" value="Cyt_P450_sf"/>
</dbReference>
<dbReference type="AlphaFoldDB" id="E3IXQ6"/>
<evidence type="ECO:0000256" key="1">
    <source>
        <dbReference type="ARBA" id="ARBA00010617"/>
    </source>
</evidence>
<keyword evidence="8" id="KW-1185">Reference proteome</keyword>
<dbReference type="OrthoDB" id="502624at2"/>
<dbReference type="InterPro" id="IPR001128">
    <property type="entry name" value="Cyt_P450"/>
</dbReference>
<name>E3IXQ6_PSEI1</name>
<dbReference type="GO" id="GO:0006707">
    <property type="term" value="P:cholesterol catabolic process"/>
    <property type="evidence" value="ECO:0007669"/>
    <property type="project" value="TreeGrafter"/>
</dbReference>
<keyword evidence="6" id="KW-0503">Monooxygenase</keyword>
<evidence type="ECO:0000313" key="8">
    <source>
        <dbReference type="Proteomes" id="UP000002484"/>
    </source>
</evidence>
<dbReference type="GO" id="GO:0020037">
    <property type="term" value="F:heme binding"/>
    <property type="evidence" value="ECO:0007669"/>
    <property type="project" value="InterPro"/>
</dbReference>
<evidence type="ECO:0000256" key="4">
    <source>
        <dbReference type="ARBA" id="ARBA00023002"/>
    </source>
</evidence>
<dbReference type="eggNOG" id="COG2124">
    <property type="taxonomic scope" value="Bacteria"/>
</dbReference>
<gene>
    <name evidence="7" type="ordered locus">FraEuI1c_2176</name>
</gene>